<feature type="transmembrane region" description="Helical" evidence="5">
    <location>
        <begin position="269"/>
        <end position="295"/>
    </location>
</feature>
<keyword evidence="8" id="KW-1185">Reference proteome</keyword>
<feature type="transmembrane region" description="Helical" evidence="5">
    <location>
        <begin position="237"/>
        <end position="262"/>
    </location>
</feature>
<reference evidence="7 8" key="1">
    <citation type="submission" date="2017-01" db="EMBL/GenBank/DDBJ databases">
        <authorList>
            <person name="Mah S.A."/>
            <person name="Swanson W.J."/>
            <person name="Moy G.W."/>
            <person name="Vacquier V.D."/>
        </authorList>
    </citation>
    <scope>NUCLEOTIDE SEQUENCE [LARGE SCALE GENOMIC DNA]</scope>
    <source>
        <strain evidence="7 8">CPCC 203464</strain>
    </source>
</reference>
<evidence type="ECO:0000256" key="4">
    <source>
        <dbReference type="ARBA" id="ARBA00023136"/>
    </source>
</evidence>
<dbReference type="RefSeq" id="WP_076476489.1">
    <property type="nucleotide sequence ID" value="NZ_FTNT01000002.1"/>
</dbReference>
<dbReference type="GO" id="GO:0140359">
    <property type="term" value="F:ABC-type transporter activity"/>
    <property type="evidence" value="ECO:0007669"/>
    <property type="project" value="InterPro"/>
</dbReference>
<gene>
    <name evidence="7" type="ORF">SAMN05445060_0587</name>
</gene>
<name>A0A1N7DF06_9NOCA</name>
<feature type="transmembrane region" description="Helical" evidence="5">
    <location>
        <begin position="44"/>
        <end position="65"/>
    </location>
</feature>
<keyword evidence="3 5" id="KW-1133">Transmembrane helix</keyword>
<evidence type="ECO:0000259" key="6">
    <source>
        <dbReference type="Pfam" id="PF12698"/>
    </source>
</evidence>
<proteinExistence type="predicted"/>
<keyword evidence="4 5" id="KW-0472">Membrane</keyword>
<feature type="transmembrane region" description="Helical" evidence="5">
    <location>
        <begin position="191"/>
        <end position="217"/>
    </location>
</feature>
<dbReference type="PANTHER" id="PTHR43471:SF3">
    <property type="entry name" value="ABC TRANSPORTER PERMEASE PROTEIN NATB"/>
    <property type="match status" value="1"/>
</dbReference>
<keyword evidence="2 5" id="KW-0812">Transmembrane</keyword>
<dbReference type="InterPro" id="IPR013525">
    <property type="entry name" value="ABC2_TM"/>
</dbReference>
<evidence type="ECO:0000313" key="7">
    <source>
        <dbReference type="EMBL" id="SIR74392.1"/>
    </source>
</evidence>
<protein>
    <submittedName>
        <fullName evidence="7">ABC-2 type transport system permease protein</fullName>
    </submittedName>
</protein>
<feature type="domain" description="ABC-2 type transporter transmembrane" evidence="6">
    <location>
        <begin position="42"/>
        <end position="388"/>
    </location>
</feature>
<dbReference type="Proteomes" id="UP000186218">
    <property type="component" value="Unassembled WGS sequence"/>
</dbReference>
<organism evidence="7 8">
    <name type="scientific">Williamsia sterculiae</name>
    <dbReference type="NCBI Taxonomy" id="1344003"/>
    <lineage>
        <taxon>Bacteria</taxon>
        <taxon>Bacillati</taxon>
        <taxon>Actinomycetota</taxon>
        <taxon>Actinomycetes</taxon>
        <taxon>Mycobacteriales</taxon>
        <taxon>Nocardiaceae</taxon>
        <taxon>Williamsia</taxon>
    </lineage>
</organism>
<dbReference type="STRING" id="1344003.SAMN05445060_0587"/>
<dbReference type="EMBL" id="FTNT01000002">
    <property type="protein sequence ID" value="SIR74392.1"/>
    <property type="molecule type" value="Genomic_DNA"/>
</dbReference>
<sequence length="413" mass="42861">MSSSVSPHVSPSGSAHDGPSLGAARAVGLVARREISTRARTRSFLIVTGLLLVVIVGGIIIWSAVSGGDKATKIGVVGGGPTLSQTLTDTAKATGTDIQLVPIADANTARDKVSGDDVKTALIDQGNGRFQALSDKDLEPEIQGVLQSAVSSYGLQQSLAARGVDLSSVTGTTTLTTEQLKADKPNEGQRIAVALVGMSLLMFAVIQGGSMVAAGVVEEKSSRVVELLLAAVRPLHLLWGKILGIGTIAFAQVVVLGAAALITATATGLISIAGTAVSMFLATLVWFLLGFLFFATLYAATGAMASRTEELNSTSAPLTILAMAVLYAGYFGISSLDSTFMQVISWIPPFSASLMPIRIATGDTNAVQVIATIAIMIVTCVAAIWLAARIYQRSILRTGSKMSWKDAVRLNRA</sequence>
<evidence type="ECO:0000313" key="8">
    <source>
        <dbReference type="Proteomes" id="UP000186218"/>
    </source>
</evidence>
<feature type="transmembrane region" description="Helical" evidence="5">
    <location>
        <begin position="315"/>
        <end position="333"/>
    </location>
</feature>
<dbReference type="PANTHER" id="PTHR43471">
    <property type="entry name" value="ABC TRANSPORTER PERMEASE"/>
    <property type="match status" value="1"/>
</dbReference>
<feature type="transmembrane region" description="Helical" evidence="5">
    <location>
        <begin position="340"/>
        <end position="360"/>
    </location>
</feature>
<dbReference type="Pfam" id="PF12698">
    <property type="entry name" value="ABC2_membrane_3"/>
    <property type="match status" value="1"/>
</dbReference>
<dbReference type="GO" id="GO:0016020">
    <property type="term" value="C:membrane"/>
    <property type="evidence" value="ECO:0007669"/>
    <property type="project" value="UniProtKB-SubCell"/>
</dbReference>
<evidence type="ECO:0000256" key="5">
    <source>
        <dbReference type="SAM" id="Phobius"/>
    </source>
</evidence>
<evidence type="ECO:0000256" key="3">
    <source>
        <dbReference type="ARBA" id="ARBA00022989"/>
    </source>
</evidence>
<accession>A0A1N7DF06</accession>
<dbReference type="OrthoDB" id="3268959at2"/>
<feature type="transmembrane region" description="Helical" evidence="5">
    <location>
        <begin position="366"/>
        <end position="388"/>
    </location>
</feature>
<evidence type="ECO:0000256" key="2">
    <source>
        <dbReference type="ARBA" id="ARBA00022692"/>
    </source>
</evidence>
<evidence type="ECO:0000256" key="1">
    <source>
        <dbReference type="ARBA" id="ARBA00004141"/>
    </source>
</evidence>
<comment type="subcellular location">
    <subcellularLocation>
        <location evidence="1">Membrane</location>
        <topology evidence="1">Multi-pass membrane protein</topology>
    </subcellularLocation>
</comment>
<dbReference type="AlphaFoldDB" id="A0A1N7DF06"/>